<evidence type="ECO:0000256" key="1">
    <source>
        <dbReference type="SAM" id="MobiDB-lite"/>
    </source>
</evidence>
<dbReference type="Pfam" id="PF22980">
    <property type="entry name" value="Myb_DNA-bind_8"/>
    <property type="match status" value="1"/>
</dbReference>
<evidence type="ECO:0000313" key="7">
    <source>
        <dbReference type="Proteomes" id="UP000304947"/>
    </source>
</evidence>
<dbReference type="EMBL" id="QZAV01000014">
    <property type="protein sequence ID" value="THX43129.1"/>
    <property type="molecule type" value="Genomic_DNA"/>
</dbReference>
<evidence type="ECO:0000313" key="8">
    <source>
        <dbReference type="Proteomes" id="UP000308953"/>
    </source>
</evidence>
<dbReference type="Proteomes" id="UP000304928">
    <property type="component" value="Unassembled WGS sequence"/>
</dbReference>
<evidence type="ECO:0000313" key="6">
    <source>
        <dbReference type="Proteomes" id="UP000304928"/>
    </source>
</evidence>
<accession>A0A4S9F7C0</accession>
<comment type="caution">
    <text evidence="4">The sequence shown here is derived from an EMBL/GenBank/DDBJ whole genome shotgun (WGS) entry which is preliminary data.</text>
</comment>
<feature type="region of interest" description="Disordered" evidence="1">
    <location>
        <begin position="364"/>
        <end position="402"/>
    </location>
</feature>
<evidence type="ECO:0000259" key="2">
    <source>
        <dbReference type="Pfam" id="PF22980"/>
    </source>
</evidence>
<proteinExistence type="predicted"/>
<evidence type="ECO:0000313" key="4">
    <source>
        <dbReference type="EMBL" id="THX43129.1"/>
    </source>
</evidence>
<dbReference type="EMBL" id="QZAR01000009">
    <property type="protein sequence ID" value="THW95773.1"/>
    <property type="molecule type" value="Genomic_DNA"/>
</dbReference>
<dbReference type="Proteomes" id="UP000304947">
    <property type="component" value="Unassembled WGS sequence"/>
</dbReference>
<evidence type="ECO:0000313" key="3">
    <source>
        <dbReference type="EMBL" id="THW95773.1"/>
    </source>
</evidence>
<name>A0A4S9F7C0_AURPU</name>
<gene>
    <name evidence="5" type="ORF">D6C83_01562</name>
    <name evidence="4" type="ORF">D6D10_01437</name>
    <name evidence="3" type="ORF">D6D15_01075</name>
</gene>
<evidence type="ECO:0000313" key="5">
    <source>
        <dbReference type="EMBL" id="TIA68609.1"/>
    </source>
</evidence>
<dbReference type="EMBL" id="QZBU01000288">
    <property type="protein sequence ID" value="TIA68609.1"/>
    <property type="molecule type" value="Genomic_DNA"/>
</dbReference>
<dbReference type="AlphaFoldDB" id="A0A4S9F7C0"/>
<protein>
    <recommendedName>
        <fullName evidence="2">Myb-like DNA-binding domain-containing protein</fullName>
    </recommendedName>
</protein>
<reference evidence="6 7" key="1">
    <citation type="submission" date="2018-10" db="EMBL/GenBank/DDBJ databases">
        <title>Fifty Aureobasidium pullulans genomes reveal a recombining polyextremotolerant generalist.</title>
        <authorList>
            <person name="Gostincar C."/>
            <person name="Turk M."/>
            <person name="Zajc J."/>
            <person name="Gunde-Cimerman N."/>
        </authorList>
    </citation>
    <scope>NUCLEOTIDE SEQUENCE [LARGE SCALE GENOMIC DNA]</scope>
    <source>
        <strain evidence="3 6">EXF-10507</strain>
        <strain evidence="5 7">EXF-3380</strain>
        <strain evidence="4 8">EXF-9785</strain>
    </source>
</reference>
<organism evidence="4 8">
    <name type="scientific">Aureobasidium pullulans</name>
    <name type="common">Black yeast</name>
    <name type="synonym">Pullularia pullulans</name>
    <dbReference type="NCBI Taxonomy" id="5580"/>
    <lineage>
        <taxon>Eukaryota</taxon>
        <taxon>Fungi</taxon>
        <taxon>Dikarya</taxon>
        <taxon>Ascomycota</taxon>
        <taxon>Pezizomycotina</taxon>
        <taxon>Dothideomycetes</taxon>
        <taxon>Dothideomycetidae</taxon>
        <taxon>Dothideales</taxon>
        <taxon>Saccotheciaceae</taxon>
        <taxon>Aureobasidium</taxon>
    </lineage>
</organism>
<feature type="domain" description="Myb-like DNA-binding" evidence="2">
    <location>
        <begin position="14"/>
        <end position="60"/>
    </location>
</feature>
<dbReference type="Proteomes" id="UP000308953">
    <property type="component" value="Unassembled WGS sequence"/>
</dbReference>
<sequence length="402" mass="45818">MIVTNKMPAKIDTELNLRFLYICFKHSNFSTVDFHEVASYFQIKAPAARMRLMRLRQALEAESSREGFKERDRKRRLNPFKAKEKTYALHDGEDDDDESLDDMPLMQRLHARMMRIKREEGLMIKDEDGTLVKGEDDAMIKNEDDGFWGKKEEDLDEQDDKRLVKKEGLGSPFLKSEIDPIDMEDVVKSETHGLTYAPSPVQQNARAPYPSLGHAEITPKPEHMYSLAIQHPAPYSGLVKMEIDTKRNDYGYGNQHSQAALANPSHFNFRVYEQPNNLDPFAQTQSNLSKPEDTNNAAPFLGYNSLPHPDTYNPFTHIKPETPHGSAHITPPSEHNSPFRLDMFNTALPNSQTPVGEQVRSRLSFVDSVTSSPRIKDDVSETASEQGYPSPAVHQSRQDQFR</sequence>
<dbReference type="InterPro" id="IPR054505">
    <property type="entry name" value="Myb_DNA-bind_8"/>
</dbReference>